<keyword evidence="5" id="KW-1185">Reference proteome</keyword>
<dbReference type="GO" id="GO:0032259">
    <property type="term" value="P:methylation"/>
    <property type="evidence" value="ECO:0007669"/>
    <property type="project" value="UniProtKB-KW"/>
</dbReference>
<dbReference type="SUPFAM" id="SSF53335">
    <property type="entry name" value="S-adenosyl-L-methionine-dependent methyltransferases"/>
    <property type="match status" value="1"/>
</dbReference>
<keyword evidence="2" id="KW-0808">Transferase</keyword>
<gene>
    <name evidence="4" type="ORF">HETSPECPRED_005855</name>
</gene>
<dbReference type="InterPro" id="IPR029063">
    <property type="entry name" value="SAM-dependent_MTases_sf"/>
</dbReference>
<dbReference type="Gene3D" id="3.40.50.150">
    <property type="entry name" value="Vaccinia Virus protein VP39"/>
    <property type="match status" value="1"/>
</dbReference>
<feature type="domain" description="Methyltransferase" evidence="3">
    <location>
        <begin position="55"/>
        <end position="148"/>
    </location>
</feature>
<dbReference type="CDD" id="cd02440">
    <property type="entry name" value="AdoMet_MTases"/>
    <property type="match status" value="1"/>
</dbReference>
<dbReference type="PANTHER" id="PTHR44942">
    <property type="entry name" value="METHYLTRANSF_11 DOMAIN-CONTAINING PROTEIN"/>
    <property type="match status" value="1"/>
</dbReference>
<dbReference type="GO" id="GO:0008168">
    <property type="term" value="F:methyltransferase activity"/>
    <property type="evidence" value="ECO:0007669"/>
    <property type="project" value="UniProtKB-KW"/>
</dbReference>
<proteinExistence type="predicted"/>
<comment type="caution">
    <text evidence="4">The sequence shown here is derived from an EMBL/GenBank/DDBJ whole genome shotgun (WGS) entry which is preliminary data.</text>
</comment>
<sequence length="325" mass="36139">MASTEDTSNFFQRTDYNEDYWTNYLAARPHYDQPFYQSIYDYHRSHGGLNQAAHDIATGPGQVAAELSGHFDHVIASDINATHLDVAAHRLSPLASSQKVTLLHSSAEAITDTHPPASADLVTAAECLPLMDASSAIDAFAKLLKPNGTLAIWFYGRPFFAESGYAGQCQPLLDSILDLSFSKIIKKTGPQAKAGWKRGTDRMASFLDDIELKSDVWQDVQRRKWNPDHPMPFYGPEACDFEVVPSSAVAIGETVVEKQDTGFWERSWDLAGVRRFVVANLPGFDQQERDEEVEAKYEELEKAMGGEGAVRKISWPVVLILASRR</sequence>
<accession>A0A8H3FJ83</accession>
<dbReference type="OrthoDB" id="10027013at2759"/>
<dbReference type="InterPro" id="IPR041698">
    <property type="entry name" value="Methyltransf_25"/>
</dbReference>
<organism evidence="4 5">
    <name type="scientific">Heterodermia speciosa</name>
    <dbReference type="NCBI Taxonomy" id="116794"/>
    <lineage>
        <taxon>Eukaryota</taxon>
        <taxon>Fungi</taxon>
        <taxon>Dikarya</taxon>
        <taxon>Ascomycota</taxon>
        <taxon>Pezizomycotina</taxon>
        <taxon>Lecanoromycetes</taxon>
        <taxon>OSLEUM clade</taxon>
        <taxon>Lecanoromycetidae</taxon>
        <taxon>Caliciales</taxon>
        <taxon>Physciaceae</taxon>
        <taxon>Heterodermia</taxon>
    </lineage>
</organism>
<dbReference type="EMBL" id="CAJPDS010000038">
    <property type="protein sequence ID" value="CAF9925503.1"/>
    <property type="molecule type" value="Genomic_DNA"/>
</dbReference>
<evidence type="ECO:0000256" key="2">
    <source>
        <dbReference type="ARBA" id="ARBA00022679"/>
    </source>
</evidence>
<dbReference type="Pfam" id="PF13649">
    <property type="entry name" value="Methyltransf_25"/>
    <property type="match status" value="1"/>
</dbReference>
<dbReference type="InterPro" id="IPR051052">
    <property type="entry name" value="Diverse_substrate_MTase"/>
</dbReference>
<protein>
    <recommendedName>
        <fullName evidence="3">Methyltransferase domain-containing protein</fullName>
    </recommendedName>
</protein>
<evidence type="ECO:0000313" key="4">
    <source>
        <dbReference type="EMBL" id="CAF9925503.1"/>
    </source>
</evidence>
<evidence type="ECO:0000259" key="3">
    <source>
        <dbReference type="Pfam" id="PF13649"/>
    </source>
</evidence>
<dbReference type="Proteomes" id="UP000664521">
    <property type="component" value="Unassembled WGS sequence"/>
</dbReference>
<reference evidence="4" key="1">
    <citation type="submission" date="2021-03" db="EMBL/GenBank/DDBJ databases">
        <authorList>
            <person name="Tagirdzhanova G."/>
        </authorList>
    </citation>
    <scope>NUCLEOTIDE SEQUENCE</scope>
</reference>
<dbReference type="PANTHER" id="PTHR44942:SF4">
    <property type="entry name" value="METHYLTRANSFERASE TYPE 11 DOMAIN-CONTAINING PROTEIN"/>
    <property type="match status" value="1"/>
</dbReference>
<keyword evidence="1" id="KW-0489">Methyltransferase</keyword>
<evidence type="ECO:0000313" key="5">
    <source>
        <dbReference type="Proteomes" id="UP000664521"/>
    </source>
</evidence>
<evidence type="ECO:0000256" key="1">
    <source>
        <dbReference type="ARBA" id="ARBA00022603"/>
    </source>
</evidence>
<dbReference type="AlphaFoldDB" id="A0A8H3FJ83"/>
<name>A0A8H3FJ83_9LECA</name>